<evidence type="ECO:0000256" key="5">
    <source>
        <dbReference type="ARBA" id="ARBA00022989"/>
    </source>
</evidence>
<feature type="transmembrane region" description="Helical" evidence="7">
    <location>
        <begin position="343"/>
        <end position="367"/>
    </location>
</feature>
<comment type="similarity">
    <text evidence="2">Belongs to the SLC29A/ENT transporter (TC 2.A.57) family.</text>
</comment>
<evidence type="ECO:0000256" key="3">
    <source>
        <dbReference type="ARBA" id="ARBA00022448"/>
    </source>
</evidence>
<dbReference type="PRINTS" id="PR01130">
    <property type="entry name" value="DERENTRNSPRT"/>
</dbReference>
<evidence type="ECO:0000313" key="9">
    <source>
        <dbReference type="Proteomes" id="UP001162131"/>
    </source>
</evidence>
<feature type="transmembrane region" description="Helical" evidence="7">
    <location>
        <begin position="310"/>
        <end position="331"/>
    </location>
</feature>
<dbReference type="Pfam" id="PF01733">
    <property type="entry name" value="Nucleoside_tran"/>
    <property type="match status" value="1"/>
</dbReference>
<dbReference type="EMBL" id="CAJZBQ010000046">
    <property type="protein sequence ID" value="CAG9328623.1"/>
    <property type="molecule type" value="Genomic_DNA"/>
</dbReference>
<keyword evidence="4 7" id="KW-0812">Transmembrane</keyword>
<comment type="subcellular location">
    <subcellularLocation>
        <location evidence="1">Membrane</location>
        <topology evidence="1">Multi-pass membrane protein</topology>
    </subcellularLocation>
</comment>
<proteinExistence type="inferred from homology"/>
<organism evidence="8 9">
    <name type="scientific">Blepharisma stoltei</name>
    <dbReference type="NCBI Taxonomy" id="1481888"/>
    <lineage>
        <taxon>Eukaryota</taxon>
        <taxon>Sar</taxon>
        <taxon>Alveolata</taxon>
        <taxon>Ciliophora</taxon>
        <taxon>Postciliodesmatophora</taxon>
        <taxon>Heterotrichea</taxon>
        <taxon>Heterotrichida</taxon>
        <taxon>Blepharismidae</taxon>
        <taxon>Blepharisma</taxon>
    </lineage>
</organism>
<keyword evidence="3" id="KW-0813">Transport</keyword>
<name>A0AAU9JRK2_9CILI</name>
<evidence type="ECO:0000256" key="4">
    <source>
        <dbReference type="ARBA" id="ARBA00022692"/>
    </source>
</evidence>
<protein>
    <submittedName>
        <fullName evidence="8">Uncharacterized protein</fullName>
    </submittedName>
</protein>
<dbReference type="InterPro" id="IPR002259">
    <property type="entry name" value="Eqnu_transpt"/>
</dbReference>
<feature type="transmembrane region" description="Helical" evidence="7">
    <location>
        <begin position="379"/>
        <end position="401"/>
    </location>
</feature>
<evidence type="ECO:0000256" key="7">
    <source>
        <dbReference type="SAM" id="Phobius"/>
    </source>
</evidence>
<gene>
    <name evidence="8" type="ORF">BSTOLATCC_MIC46619</name>
</gene>
<keyword evidence="5 7" id="KW-1133">Transmembrane helix</keyword>
<feature type="transmembrane region" description="Helical" evidence="7">
    <location>
        <begin position="97"/>
        <end position="119"/>
    </location>
</feature>
<evidence type="ECO:0000256" key="6">
    <source>
        <dbReference type="ARBA" id="ARBA00023136"/>
    </source>
</evidence>
<dbReference type="PANTHER" id="PTHR10332">
    <property type="entry name" value="EQUILIBRATIVE NUCLEOSIDE TRANSPORTER"/>
    <property type="match status" value="1"/>
</dbReference>
<evidence type="ECO:0000256" key="2">
    <source>
        <dbReference type="ARBA" id="ARBA00007965"/>
    </source>
</evidence>
<feature type="transmembrane region" description="Helical" evidence="7">
    <location>
        <begin position="280"/>
        <end position="298"/>
    </location>
</feature>
<evidence type="ECO:0000256" key="1">
    <source>
        <dbReference type="ARBA" id="ARBA00004141"/>
    </source>
</evidence>
<feature type="transmembrane region" description="Helical" evidence="7">
    <location>
        <begin position="74"/>
        <end position="91"/>
    </location>
</feature>
<keyword evidence="6 7" id="KW-0472">Membrane</keyword>
<dbReference type="AlphaFoldDB" id="A0AAU9JRK2"/>
<reference evidence="8" key="1">
    <citation type="submission" date="2021-09" db="EMBL/GenBank/DDBJ databases">
        <authorList>
            <consortium name="AG Swart"/>
            <person name="Singh M."/>
            <person name="Singh A."/>
            <person name="Seah K."/>
            <person name="Emmerich C."/>
        </authorList>
    </citation>
    <scope>NUCLEOTIDE SEQUENCE</scope>
    <source>
        <strain evidence="8">ATCC30299</strain>
    </source>
</reference>
<evidence type="ECO:0000313" key="8">
    <source>
        <dbReference type="EMBL" id="CAG9328623.1"/>
    </source>
</evidence>
<feature type="transmembrane region" description="Helical" evidence="7">
    <location>
        <begin position="161"/>
        <end position="183"/>
    </location>
</feature>
<feature type="transmembrane region" description="Helical" evidence="7">
    <location>
        <begin position="12"/>
        <end position="31"/>
    </location>
</feature>
<feature type="transmembrane region" description="Helical" evidence="7">
    <location>
        <begin position="43"/>
        <end position="62"/>
    </location>
</feature>
<dbReference type="PANTHER" id="PTHR10332:SF10">
    <property type="entry name" value="EQUILIBRATIVE NUCLEOSIDE TRANSPORTER 4"/>
    <property type="match status" value="1"/>
</dbReference>
<keyword evidence="9" id="KW-1185">Reference proteome</keyword>
<sequence length="410" mass="46141">MVDWLFKIEIFLQGVGILVGWSALFASFDFFNAEFPHDQPSFIFPALSNVTAVILQPLVVFYGYKFSYIKRISINFSIIASILVISPILAHCLEGSFPIICILIMIMGISSSISQTSVFEMVGNLPSEYTNYVMIGSGLIGVFMSIFRMICLISFSQDKSGYFAGTLMHFFLAAFILFICIFAQLHLIRQPFMVGSLDNSGKKITWTKFNEESDQMQNISAENRDISFKNFVLTPKIEEISNKTLLCQIWQPLFLAYLCNLVTQGMLIGVALATNIKGLPYSYFSTLMVVTCNIFDFLGRLTPRFYILSIKWLWIITVSRFLFWATFILIATGESRWFFSYPWFKFINMAAFAYSSGYTSTCAMVIGPTQVQESSKSRAGAFMSLGLIYGIVSGSLLALAFKNIEISSAD</sequence>
<dbReference type="GO" id="GO:0005886">
    <property type="term" value="C:plasma membrane"/>
    <property type="evidence" value="ECO:0007669"/>
    <property type="project" value="TreeGrafter"/>
</dbReference>
<dbReference type="GO" id="GO:0005337">
    <property type="term" value="F:nucleoside transmembrane transporter activity"/>
    <property type="evidence" value="ECO:0007669"/>
    <property type="project" value="InterPro"/>
</dbReference>
<feature type="transmembrane region" description="Helical" evidence="7">
    <location>
        <begin position="253"/>
        <end position="274"/>
    </location>
</feature>
<feature type="transmembrane region" description="Helical" evidence="7">
    <location>
        <begin position="131"/>
        <end position="155"/>
    </location>
</feature>
<dbReference type="Proteomes" id="UP001162131">
    <property type="component" value="Unassembled WGS sequence"/>
</dbReference>
<comment type="caution">
    <text evidence="8">The sequence shown here is derived from an EMBL/GenBank/DDBJ whole genome shotgun (WGS) entry which is preliminary data.</text>
</comment>
<accession>A0AAU9JRK2</accession>